<dbReference type="EMBL" id="JACSQD010000001">
    <property type="protein sequence ID" value="MBD7993855.1"/>
    <property type="molecule type" value="Genomic_DNA"/>
</dbReference>
<feature type="chain" id="PRO_5045597206" evidence="1">
    <location>
        <begin position="30"/>
        <end position="285"/>
    </location>
</feature>
<evidence type="ECO:0000313" key="3">
    <source>
        <dbReference type="Proteomes" id="UP000609874"/>
    </source>
</evidence>
<dbReference type="CDD" id="cd15482">
    <property type="entry name" value="Sialidase_non-viral"/>
    <property type="match status" value="1"/>
</dbReference>
<dbReference type="Gene3D" id="2.130.10.10">
    <property type="entry name" value="YVTN repeat-like/Quinoprotein amine dehydrogenase"/>
    <property type="match status" value="1"/>
</dbReference>
<keyword evidence="1" id="KW-0732">Signal</keyword>
<feature type="signal peptide" evidence="1">
    <location>
        <begin position="1"/>
        <end position="29"/>
    </location>
</feature>
<comment type="caution">
    <text evidence="2">The sequence shown here is derived from an EMBL/GenBank/DDBJ whole genome shotgun (WGS) entry which is preliminary data.</text>
</comment>
<evidence type="ECO:0000256" key="1">
    <source>
        <dbReference type="SAM" id="SignalP"/>
    </source>
</evidence>
<dbReference type="RefSeq" id="WP_191806269.1">
    <property type="nucleotide sequence ID" value="NZ_JACSQD010000001.1"/>
</dbReference>
<name>A0ABR8UNA5_9MICC</name>
<dbReference type="InterPro" id="IPR015943">
    <property type="entry name" value="WD40/YVTN_repeat-like_dom_sf"/>
</dbReference>
<sequence length="285" mass="29019">MRLSHGVRAGAAAAVVILTLTACSPPVDAQDQAAAPPFPSHVHALALKPGTTDVLVASHEGVFEVSGNSLVPRGANIDLMGFAVDGNGDYLASGHPGPGVDLPDPVGLIRSADGHNWTQESLAGESDFHALTVTSGGIIGFDGTLRLSEDGTAWTDAPTQLTPYSLAGSPSGTLAVATTEQGPYLSEDAGKSWTQLPDAPVIMLAAVTEQSRLVGVKPDGGVLTSTDQGTTWSEAGTLAGYPVAVTAAETADGLQIWAMTDAGLEHSTDGGQSFTVIVEQPAETR</sequence>
<dbReference type="SUPFAM" id="SSF110296">
    <property type="entry name" value="Oligoxyloglucan reducing end-specific cellobiohydrolase"/>
    <property type="match status" value="1"/>
</dbReference>
<organism evidence="2 3">
    <name type="scientific">Arthrobacter gallicola</name>
    <dbReference type="NCBI Taxonomy" id="2762225"/>
    <lineage>
        <taxon>Bacteria</taxon>
        <taxon>Bacillati</taxon>
        <taxon>Actinomycetota</taxon>
        <taxon>Actinomycetes</taxon>
        <taxon>Micrococcales</taxon>
        <taxon>Micrococcaceae</taxon>
        <taxon>Arthrobacter</taxon>
    </lineage>
</organism>
<protein>
    <submittedName>
        <fullName evidence="2">Exo-alpha-sialidase</fullName>
    </submittedName>
</protein>
<accession>A0ABR8UNA5</accession>
<keyword evidence="3" id="KW-1185">Reference proteome</keyword>
<proteinExistence type="predicted"/>
<reference evidence="2 3" key="1">
    <citation type="submission" date="2020-08" db="EMBL/GenBank/DDBJ databases">
        <title>A Genomic Blueprint of the Chicken Gut Microbiome.</title>
        <authorList>
            <person name="Gilroy R."/>
            <person name="Ravi A."/>
            <person name="Getino M."/>
            <person name="Pursley I."/>
            <person name="Horton D.L."/>
            <person name="Alikhan N.-F."/>
            <person name="Baker D."/>
            <person name="Gharbi K."/>
            <person name="Hall N."/>
            <person name="Watson M."/>
            <person name="Adriaenssens E.M."/>
            <person name="Foster-Nyarko E."/>
            <person name="Jarju S."/>
            <person name="Secka A."/>
            <person name="Antonio M."/>
            <person name="Oren A."/>
            <person name="Chaudhuri R."/>
            <person name="La Ragione R.M."/>
            <person name="Hildebrand F."/>
            <person name="Pallen M.J."/>
        </authorList>
    </citation>
    <scope>NUCLEOTIDE SEQUENCE [LARGE SCALE GENOMIC DNA]</scope>
    <source>
        <strain evidence="2 3">Sa2CUA1</strain>
    </source>
</reference>
<gene>
    <name evidence="2" type="ORF">H9639_00860</name>
</gene>
<dbReference type="PROSITE" id="PS51257">
    <property type="entry name" value="PROKAR_LIPOPROTEIN"/>
    <property type="match status" value="1"/>
</dbReference>
<dbReference type="NCBIfam" id="NF045728">
    <property type="entry name" value="glycosyl_F510_1955"/>
    <property type="match status" value="1"/>
</dbReference>
<dbReference type="Proteomes" id="UP000609874">
    <property type="component" value="Unassembled WGS sequence"/>
</dbReference>
<evidence type="ECO:0000313" key="2">
    <source>
        <dbReference type="EMBL" id="MBD7993855.1"/>
    </source>
</evidence>
<dbReference type="InterPro" id="IPR054817">
    <property type="entry name" value="Glycosyl_F510_1955-like"/>
</dbReference>